<dbReference type="Pfam" id="PF00067">
    <property type="entry name" value="p450"/>
    <property type="match status" value="1"/>
</dbReference>
<evidence type="ECO:0000313" key="9">
    <source>
        <dbReference type="Proteomes" id="UP000027586"/>
    </source>
</evidence>
<keyword evidence="2 7" id="KW-0349">Heme</keyword>
<dbReference type="Proteomes" id="UP000027586">
    <property type="component" value="Unassembled WGS sequence"/>
</dbReference>
<evidence type="ECO:0000256" key="5">
    <source>
        <dbReference type="ARBA" id="ARBA00023004"/>
    </source>
</evidence>
<dbReference type="GO" id="GO:0016705">
    <property type="term" value="F:oxidoreductase activity, acting on paired donors, with incorporation or reduction of molecular oxygen"/>
    <property type="evidence" value="ECO:0007669"/>
    <property type="project" value="InterPro"/>
</dbReference>
<organism evidence="8 9">
    <name type="scientific">Lichtheimia corymbifera JMRC:FSU:9682</name>
    <dbReference type="NCBI Taxonomy" id="1263082"/>
    <lineage>
        <taxon>Eukaryota</taxon>
        <taxon>Fungi</taxon>
        <taxon>Fungi incertae sedis</taxon>
        <taxon>Mucoromycota</taxon>
        <taxon>Mucoromycotina</taxon>
        <taxon>Mucoromycetes</taxon>
        <taxon>Mucorales</taxon>
        <taxon>Lichtheimiaceae</taxon>
        <taxon>Lichtheimia</taxon>
    </lineage>
</organism>
<comment type="caution">
    <text evidence="8">The sequence shown here is derived from an EMBL/GenBank/DDBJ whole genome shotgun (WGS) entry which is preliminary data.</text>
</comment>
<dbReference type="GO" id="GO:0005506">
    <property type="term" value="F:iron ion binding"/>
    <property type="evidence" value="ECO:0007669"/>
    <property type="project" value="InterPro"/>
</dbReference>
<evidence type="ECO:0000256" key="4">
    <source>
        <dbReference type="ARBA" id="ARBA00023002"/>
    </source>
</evidence>
<dbReference type="InterPro" id="IPR036396">
    <property type="entry name" value="Cyt_P450_sf"/>
</dbReference>
<evidence type="ECO:0000256" key="1">
    <source>
        <dbReference type="ARBA" id="ARBA00010617"/>
    </source>
</evidence>
<evidence type="ECO:0000256" key="6">
    <source>
        <dbReference type="ARBA" id="ARBA00023033"/>
    </source>
</evidence>
<keyword evidence="4" id="KW-0560">Oxidoreductase</keyword>
<dbReference type="CDD" id="cd00302">
    <property type="entry name" value="cytochrome_P450"/>
    <property type="match status" value="1"/>
</dbReference>
<comment type="similarity">
    <text evidence="1">Belongs to the cytochrome P450 family.</text>
</comment>
<dbReference type="GO" id="GO:0004497">
    <property type="term" value="F:monooxygenase activity"/>
    <property type="evidence" value="ECO:0007669"/>
    <property type="project" value="UniProtKB-KW"/>
</dbReference>
<keyword evidence="9" id="KW-1185">Reference proteome</keyword>
<dbReference type="STRING" id="1263082.A0A068S3R6"/>
<proteinExistence type="inferred from homology"/>
<name>A0A068S3R6_9FUNG</name>
<reference evidence="8" key="1">
    <citation type="submission" date="2013-08" db="EMBL/GenBank/DDBJ databases">
        <title>Gene expansion shapes genome architecture in the human pathogen Lichtheimia corymbifera: an evolutionary genomics analysis in the ancient terrestrial Mucorales (Mucoromycotina).</title>
        <authorList>
            <person name="Schwartze V.U."/>
            <person name="Winter S."/>
            <person name="Shelest E."/>
            <person name="Marcet-Houben M."/>
            <person name="Horn F."/>
            <person name="Wehner S."/>
            <person name="Hoffmann K."/>
            <person name="Riege K."/>
            <person name="Sammeth M."/>
            <person name="Nowrousian M."/>
            <person name="Valiante V."/>
            <person name="Linde J."/>
            <person name="Jacobsen I.D."/>
            <person name="Marz M."/>
            <person name="Brakhage A.A."/>
            <person name="Gabaldon T."/>
            <person name="Bocker S."/>
            <person name="Voigt K."/>
        </authorList>
    </citation>
    <scope>NUCLEOTIDE SEQUENCE [LARGE SCALE GENOMIC DNA]</scope>
    <source>
        <strain evidence="8">FSU 9682</strain>
    </source>
</reference>
<dbReference type="VEuPathDB" id="FungiDB:LCOR_07639.1"/>
<evidence type="ECO:0000256" key="3">
    <source>
        <dbReference type="ARBA" id="ARBA00022723"/>
    </source>
</evidence>
<sequence>MQLKSIREIAFTTTLPAANETEHGVYLVKKHARWVLHIARPELIEEFMSKIDGFAKEQAVINPKTLLGRFIGGRNLLTLDGDEWIEQHKIMKAAFDWASPLESCDAIGQKLITRIGNMDNGSVNWQRLANHWALDLLGKTLFDFDFGAIDGTESQWSTRYRSIFHACFHPLYLMLPILDTWLLSSKRRHMHQELTTLLCIMDDRIKQASNLPNESESLAEKDLLKLILEARKEHPENMKDEDIRSNFCAFFMVGHRALTYTLAMAVYHIAANQAIQQKAREEVIAIMGPGGYNRHDMPTLAQISEMPYIEYVIKETMRMHPPTPVLHGRVAKEDISLGNLLIPKGTQVSLDIYELHHNSVVWKNPETFDPLRFAPRGEVDQLNSQGKLAWLPFNHHPRQCIGKDFSLMALKVTLAMLVQCYDISLPNDSPHKDGIDTVGYTGISPTELVINFTKRHEAHY</sequence>
<protein>
    <submittedName>
        <fullName evidence="8">Cytochrome p450</fullName>
    </submittedName>
</protein>
<keyword evidence="6" id="KW-0503">Monooxygenase</keyword>
<dbReference type="PANTHER" id="PTHR24291">
    <property type="entry name" value="CYTOCHROME P450 FAMILY 4"/>
    <property type="match status" value="1"/>
</dbReference>
<keyword evidence="5 7" id="KW-0408">Iron</keyword>
<evidence type="ECO:0000256" key="7">
    <source>
        <dbReference type="PIRSR" id="PIRSR602401-1"/>
    </source>
</evidence>
<dbReference type="OrthoDB" id="1470350at2759"/>
<dbReference type="PRINTS" id="PR00463">
    <property type="entry name" value="EP450I"/>
</dbReference>
<dbReference type="InterPro" id="IPR002401">
    <property type="entry name" value="Cyt_P450_E_grp-I"/>
</dbReference>
<dbReference type="InterPro" id="IPR001128">
    <property type="entry name" value="Cyt_P450"/>
</dbReference>
<dbReference type="EMBL" id="CBTN010000039">
    <property type="protein sequence ID" value="CDH56615.1"/>
    <property type="molecule type" value="Genomic_DNA"/>
</dbReference>
<keyword evidence="3 7" id="KW-0479">Metal-binding</keyword>
<evidence type="ECO:0000256" key="2">
    <source>
        <dbReference type="ARBA" id="ARBA00022617"/>
    </source>
</evidence>
<dbReference type="InterPro" id="IPR050196">
    <property type="entry name" value="Cytochrome_P450_Monoox"/>
</dbReference>
<dbReference type="SUPFAM" id="SSF48264">
    <property type="entry name" value="Cytochrome P450"/>
    <property type="match status" value="1"/>
</dbReference>
<feature type="binding site" description="axial binding residue" evidence="7">
    <location>
        <position position="400"/>
    </location>
    <ligand>
        <name>heme</name>
        <dbReference type="ChEBI" id="CHEBI:30413"/>
    </ligand>
    <ligandPart>
        <name>Fe</name>
        <dbReference type="ChEBI" id="CHEBI:18248"/>
    </ligandPart>
</feature>
<dbReference type="PANTHER" id="PTHR24291:SF50">
    <property type="entry name" value="BIFUNCTIONAL ALBAFLAVENONE MONOOXYGENASE_TERPENE SYNTHASE"/>
    <property type="match status" value="1"/>
</dbReference>
<comment type="cofactor">
    <cofactor evidence="7">
        <name>heme</name>
        <dbReference type="ChEBI" id="CHEBI:30413"/>
    </cofactor>
</comment>
<dbReference type="AlphaFoldDB" id="A0A068S3R6"/>
<gene>
    <name evidence="8" type="ORF">LCOR_07639.1</name>
</gene>
<accession>A0A068S3R6</accession>
<dbReference type="PRINTS" id="PR00385">
    <property type="entry name" value="P450"/>
</dbReference>
<dbReference type="GO" id="GO:0020037">
    <property type="term" value="F:heme binding"/>
    <property type="evidence" value="ECO:0007669"/>
    <property type="project" value="InterPro"/>
</dbReference>
<evidence type="ECO:0000313" key="8">
    <source>
        <dbReference type="EMBL" id="CDH56615.1"/>
    </source>
</evidence>
<dbReference type="Gene3D" id="1.10.630.10">
    <property type="entry name" value="Cytochrome P450"/>
    <property type="match status" value="1"/>
</dbReference>